<dbReference type="Pfam" id="PF24947">
    <property type="entry name" value="PGM1_C_vert_fung"/>
    <property type="match status" value="1"/>
</dbReference>
<gene>
    <name evidence="17" type="ORF">Vbra_3443</name>
</gene>
<evidence type="ECO:0000256" key="10">
    <source>
        <dbReference type="ARBA" id="ARBA00023277"/>
    </source>
</evidence>
<dbReference type="OMA" id="WIQDRAN"/>
<comment type="catalytic activity">
    <reaction evidence="11">
        <text>alpha-D-glucose 1,6-bisphosphate + L-seryl-[protein] = O-phospho-L-seryl-[protein] + alpha-D-glucose 6-phosphate</text>
        <dbReference type="Rhea" id="RHEA:68752"/>
        <dbReference type="Rhea" id="RHEA-COMP:9863"/>
        <dbReference type="Rhea" id="RHEA-COMP:11604"/>
        <dbReference type="ChEBI" id="CHEBI:29999"/>
        <dbReference type="ChEBI" id="CHEBI:58225"/>
        <dbReference type="ChEBI" id="CHEBI:58392"/>
        <dbReference type="ChEBI" id="CHEBI:83421"/>
    </reaction>
</comment>
<dbReference type="GO" id="GO:0000287">
    <property type="term" value="F:magnesium ion binding"/>
    <property type="evidence" value="ECO:0007669"/>
    <property type="project" value="InterPro"/>
</dbReference>
<evidence type="ECO:0000313" key="18">
    <source>
        <dbReference type="Proteomes" id="UP000041254"/>
    </source>
</evidence>
<dbReference type="FunFam" id="3.40.120.10:FF:000009">
    <property type="entry name" value="Phosphoglucomutase, cytoplasmic 1"/>
    <property type="match status" value="1"/>
</dbReference>
<dbReference type="FunFam" id="3.40.120.10:FF:000004">
    <property type="entry name" value="Phosphoglucomutase 5"/>
    <property type="match status" value="1"/>
</dbReference>
<feature type="domain" description="Alpha-D-phosphohexomutase alpha/beta/alpha" evidence="14">
    <location>
        <begin position="14"/>
        <end position="153"/>
    </location>
</feature>
<reference evidence="17 18" key="1">
    <citation type="submission" date="2014-11" db="EMBL/GenBank/DDBJ databases">
        <authorList>
            <person name="Zhu J."/>
            <person name="Qi W."/>
            <person name="Song R."/>
        </authorList>
    </citation>
    <scope>NUCLEOTIDE SEQUENCE [LARGE SCALE GENOMIC DNA]</scope>
</reference>
<dbReference type="EC" id="5.4.2.2" evidence="4"/>
<evidence type="ECO:0000256" key="7">
    <source>
        <dbReference type="ARBA" id="ARBA00022723"/>
    </source>
</evidence>
<evidence type="ECO:0000259" key="14">
    <source>
        <dbReference type="Pfam" id="PF02878"/>
    </source>
</evidence>
<dbReference type="InParanoid" id="A0A0G4GZX3"/>
<dbReference type="PANTHER" id="PTHR22573">
    <property type="entry name" value="PHOSPHOHEXOMUTASE FAMILY MEMBER"/>
    <property type="match status" value="1"/>
</dbReference>
<dbReference type="Pfam" id="PF02880">
    <property type="entry name" value="PGM_PMM_III"/>
    <property type="match status" value="1"/>
</dbReference>
<dbReference type="Pfam" id="PF02878">
    <property type="entry name" value="PGM_PMM_I"/>
    <property type="match status" value="1"/>
</dbReference>
<evidence type="ECO:0000256" key="5">
    <source>
        <dbReference type="ARBA" id="ARBA00022526"/>
    </source>
</evidence>
<keyword evidence="6" id="KW-0597">Phosphoprotein</keyword>
<feature type="domain" description="Alpha-D-phosphohexomutase alpha/beta/alpha" evidence="15">
    <location>
        <begin position="191"/>
        <end position="301"/>
    </location>
</feature>
<evidence type="ECO:0000256" key="1">
    <source>
        <dbReference type="ARBA" id="ARBA00000443"/>
    </source>
</evidence>
<evidence type="ECO:0000259" key="15">
    <source>
        <dbReference type="Pfam" id="PF02879"/>
    </source>
</evidence>
<dbReference type="PhylomeDB" id="A0A0G4GZX3"/>
<dbReference type="OrthoDB" id="2291at2759"/>
<dbReference type="InterPro" id="IPR016066">
    <property type="entry name" value="A-D-PHexomutase_CS"/>
</dbReference>
<evidence type="ECO:0000256" key="3">
    <source>
        <dbReference type="ARBA" id="ARBA00010231"/>
    </source>
</evidence>
<keyword evidence="9" id="KW-0413">Isomerase</keyword>
<evidence type="ECO:0000256" key="8">
    <source>
        <dbReference type="ARBA" id="ARBA00022842"/>
    </source>
</evidence>
<dbReference type="SUPFAM" id="SSF55957">
    <property type="entry name" value="Phosphoglucomutase, C-terminal domain"/>
    <property type="match status" value="1"/>
</dbReference>
<keyword evidence="8 13" id="KW-0460">Magnesium</keyword>
<dbReference type="InterPro" id="IPR036900">
    <property type="entry name" value="A-D-PHexomutase_C_sf"/>
</dbReference>
<dbReference type="GO" id="GO:0006006">
    <property type="term" value="P:glucose metabolic process"/>
    <property type="evidence" value="ECO:0007669"/>
    <property type="project" value="UniProtKB-KW"/>
</dbReference>
<dbReference type="VEuPathDB" id="CryptoDB:Vbra_3443"/>
<dbReference type="AlphaFoldDB" id="A0A0G4GZX3"/>
<dbReference type="PANTHER" id="PTHR22573:SF2">
    <property type="entry name" value="PHOSPHOGLUCOMUTASE"/>
    <property type="match status" value="1"/>
</dbReference>
<evidence type="ECO:0000256" key="12">
    <source>
        <dbReference type="ARBA" id="ARBA00049409"/>
    </source>
</evidence>
<feature type="domain" description="Alpha-D-phosphohexomutase alpha/beta/alpha" evidence="16">
    <location>
        <begin position="315"/>
        <end position="415"/>
    </location>
</feature>
<dbReference type="PRINTS" id="PR00509">
    <property type="entry name" value="PGMPMM"/>
</dbReference>
<comment type="catalytic activity">
    <reaction evidence="1">
        <text>alpha-D-glucose 1-phosphate = alpha-D-glucose 6-phosphate</text>
        <dbReference type="Rhea" id="RHEA:23536"/>
        <dbReference type="ChEBI" id="CHEBI:58225"/>
        <dbReference type="ChEBI" id="CHEBI:58601"/>
        <dbReference type="EC" id="5.4.2.2"/>
    </reaction>
</comment>
<dbReference type="GO" id="GO:0005829">
    <property type="term" value="C:cytosol"/>
    <property type="evidence" value="ECO:0007669"/>
    <property type="project" value="TreeGrafter"/>
</dbReference>
<dbReference type="PROSITE" id="PS00710">
    <property type="entry name" value="PGM_PMM"/>
    <property type="match status" value="1"/>
</dbReference>
<dbReference type="NCBIfam" id="NF005737">
    <property type="entry name" value="PRK07564.1-1"/>
    <property type="match status" value="1"/>
</dbReference>
<comment type="cofactor">
    <cofactor evidence="2">
        <name>Mg(2+)</name>
        <dbReference type="ChEBI" id="CHEBI:18420"/>
    </cofactor>
</comment>
<keyword evidence="5" id="KW-0313">Glucose metabolism</keyword>
<protein>
    <recommendedName>
        <fullName evidence="4">phosphoglucomutase (alpha-D-glucose-1,6-bisphosphate-dependent)</fullName>
        <ecNumber evidence="4">5.4.2.2</ecNumber>
    </recommendedName>
</protein>
<name>A0A0G4GZX3_VITBC</name>
<dbReference type="FunFam" id="3.40.120.10:FF:000005">
    <property type="entry name" value="Phosphoglucomutase 5"/>
    <property type="match status" value="1"/>
</dbReference>
<dbReference type="EMBL" id="CDMY01000908">
    <property type="protein sequence ID" value="CEM36831.1"/>
    <property type="molecule type" value="Genomic_DNA"/>
</dbReference>
<dbReference type="InterPro" id="IPR005841">
    <property type="entry name" value="Alpha-D-phosphohexomutase_SF"/>
</dbReference>
<dbReference type="STRING" id="1169540.A0A0G4GZX3"/>
<evidence type="ECO:0000256" key="4">
    <source>
        <dbReference type="ARBA" id="ARBA00012728"/>
    </source>
</evidence>
<dbReference type="InterPro" id="IPR045244">
    <property type="entry name" value="PGM"/>
</dbReference>
<dbReference type="Gene3D" id="3.30.310.50">
    <property type="entry name" value="Alpha-D-phosphohexomutase, C-terminal domain"/>
    <property type="match status" value="1"/>
</dbReference>
<sequence>MSVIEVKTTPYNDQKPGTSGLRKKTKVFMEGNYLPNFIQSIFDSLPADELKGSTILVSGDGRFYNKDAIRIICEIAAGNGVGTVWTGKDGLCSTPAASAIIREREKGIAYGGIILTASHNPGGPENDFGVKYNTSNGGPALEALTGKVFEKSKGITRYLKVDLPPFDLHAIGTYDLVPGKFKVEVIDPTEDYVALLKTIFDFPKLQTFVKRPDFSMVYDGMHGVAGPYGKRIFCEELGLPSSCLTNCDPKEDFGGGHPDPNLVYAHDLVEVMKVLKPDSIIESTPEFGAAGDGDCDRNMILGKGFFVTPSDSVAVIASLASASIPYFKSGLKGVSRSMPTSGALDRVAEKMGLAMYETPTGWKFFGNLMDAGRLSICGEESFGTGSDHIREKDGIWAVLAWLSILAFKNQNTAKFLSVEHIVREHWSTYGRNYYSRYDYEGCESGPAEKMMANLRELASKIQAGGIDQSSISPELATYPIVRADDFEYKDPVDGSVSSKQGIRYIFSDGSRIVWRLSGTGSVGATIRVYLEKYESDKEKMDQRTEDALQLLSLLAAKISNLEALTGRTKPDVIT</sequence>
<dbReference type="CDD" id="cd03085">
    <property type="entry name" value="PGM1"/>
    <property type="match status" value="1"/>
</dbReference>
<evidence type="ECO:0000256" key="6">
    <source>
        <dbReference type="ARBA" id="ARBA00022553"/>
    </source>
</evidence>
<dbReference type="Proteomes" id="UP000041254">
    <property type="component" value="Unassembled WGS sequence"/>
</dbReference>
<dbReference type="InterPro" id="IPR005846">
    <property type="entry name" value="A-D-PHexomutase_a/b/a-III"/>
</dbReference>
<keyword evidence="18" id="KW-1185">Reference proteome</keyword>
<comment type="similarity">
    <text evidence="3 13">Belongs to the phosphohexose mutase family.</text>
</comment>
<dbReference type="Pfam" id="PF02879">
    <property type="entry name" value="PGM_PMM_II"/>
    <property type="match status" value="1"/>
</dbReference>
<dbReference type="InterPro" id="IPR016055">
    <property type="entry name" value="A-D-PHexomutase_a/b/a-I/II/III"/>
</dbReference>
<comment type="catalytic activity">
    <reaction evidence="12">
        <text>O-phospho-L-seryl-[protein] + alpha-D-glucose 1-phosphate = alpha-D-glucose 1,6-bisphosphate + L-seryl-[protein]</text>
        <dbReference type="Rhea" id="RHEA:68748"/>
        <dbReference type="Rhea" id="RHEA-COMP:9863"/>
        <dbReference type="Rhea" id="RHEA-COMP:11604"/>
        <dbReference type="ChEBI" id="CHEBI:29999"/>
        <dbReference type="ChEBI" id="CHEBI:58392"/>
        <dbReference type="ChEBI" id="CHEBI:58601"/>
        <dbReference type="ChEBI" id="CHEBI:83421"/>
    </reaction>
</comment>
<dbReference type="GO" id="GO:0004614">
    <property type="term" value="F:phosphoglucomutase activity"/>
    <property type="evidence" value="ECO:0007669"/>
    <property type="project" value="UniProtKB-EC"/>
</dbReference>
<dbReference type="SUPFAM" id="SSF53738">
    <property type="entry name" value="Phosphoglucomutase, first 3 domains"/>
    <property type="match status" value="3"/>
</dbReference>
<evidence type="ECO:0000313" key="17">
    <source>
        <dbReference type="EMBL" id="CEM36831.1"/>
    </source>
</evidence>
<dbReference type="FunFam" id="3.30.310.50:FF:000002">
    <property type="entry name" value="Phosphoglucomutase 5"/>
    <property type="match status" value="1"/>
</dbReference>
<dbReference type="InterPro" id="IPR005844">
    <property type="entry name" value="A-D-PHexomutase_a/b/a-I"/>
</dbReference>
<dbReference type="InterPro" id="IPR005845">
    <property type="entry name" value="A-D-PHexomutase_a/b/a-II"/>
</dbReference>
<organism evidence="17 18">
    <name type="scientific">Vitrella brassicaformis (strain CCMP3155)</name>
    <dbReference type="NCBI Taxonomy" id="1169540"/>
    <lineage>
        <taxon>Eukaryota</taxon>
        <taxon>Sar</taxon>
        <taxon>Alveolata</taxon>
        <taxon>Colpodellida</taxon>
        <taxon>Vitrellaceae</taxon>
        <taxon>Vitrella</taxon>
    </lineage>
</organism>
<evidence type="ECO:0000259" key="16">
    <source>
        <dbReference type="Pfam" id="PF02880"/>
    </source>
</evidence>
<evidence type="ECO:0000256" key="11">
    <source>
        <dbReference type="ARBA" id="ARBA00049318"/>
    </source>
</evidence>
<evidence type="ECO:0000256" key="13">
    <source>
        <dbReference type="RuleBase" id="RU004326"/>
    </source>
</evidence>
<evidence type="ECO:0000256" key="9">
    <source>
        <dbReference type="ARBA" id="ARBA00023235"/>
    </source>
</evidence>
<keyword evidence="7 13" id="KW-0479">Metal-binding</keyword>
<keyword evidence="10" id="KW-0119">Carbohydrate metabolism</keyword>
<dbReference type="Gene3D" id="3.40.120.10">
    <property type="entry name" value="Alpha-D-Glucose-1,6-Bisphosphate, subunit A, domain 3"/>
    <property type="match status" value="3"/>
</dbReference>
<proteinExistence type="inferred from homology"/>
<evidence type="ECO:0000256" key="2">
    <source>
        <dbReference type="ARBA" id="ARBA00001946"/>
    </source>
</evidence>
<accession>A0A0G4GZX3</accession>